<protein>
    <submittedName>
        <fullName evidence="2">Uncharacterized protein</fullName>
    </submittedName>
</protein>
<reference evidence="3" key="1">
    <citation type="submission" date="2020-10" db="EMBL/GenBank/DDBJ databases">
        <title>Complete genome sequence of Bacillus velezensis NST6.</title>
        <authorList>
            <person name="Choi J."/>
        </authorList>
    </citation>
    <scope>NUCLEOTIDE SEQUENCE [LARGE SCALE GENOMIC DNA]</scope>
    <source>
        <strain evidence="3">NST6</strain>
    </source>
</reference>
<feature type="transmembrane region" description="Helical" evidence="1">
    <location>
        <begin position="20"/>
        <end position="45"/>
    </location>
</feature>
<keyword evidence="1" id="KW-0472">Membrane</keyword>
<sequence>MNLMEPEFICLWNAFTESPVFQACICTALAIVIVIGLSMPAVRLFQALDRGRGRPAVIEKVRRTGVMKNGRHELVLILNVKNQDGTHDKRELTHAVYNEEISRFYEGASVWVTAAAGGRIMIAPRTPRHKASK</sequence>
<evidence type="ECO:0000256" key="1">
    <source>
        <dbReference type="SAM" id="Phobius"/>
    </source>
</evidence>
<dbReference type="AlphaFoldDB" id="A0A7W4LRY9"/>
<keyword evidence="1" id="KW-0812">Transmembrane</keyword>
<dbReference type="EMBL" id="CP063687">
    <property type="protein sequence ID" value="QOY28720.1"/>
    <property type="molecule type" value="Genomic_DNA"/>
</dbReference>
<evidence type="ECO:0000313" key="2">
    <source>
        <dbReference type="EMBL" id="QOY28720.1"/>
    </source>
</evidence>
<dbReference type="Proteomes" id="UP000587477">
    <property type="component" value="Chromosome"/>
</dbReference>
<evidence type="ECO:0000313" key="3">
    <source>
        <dbReference type="Proteomes" id="UP000587477"/>
    </source>
</evidence>
<keyword evidence="1" id="KW-1133">Transmembrane helix</keyword>
<gene>
    <name evidence="2" type="ORF">BACVE_003761</name>
</gene>
<name>A0A7W4LRY9_BACVE</name>
<proteinExistence type="predicted"/>
<accession>A0A7W4LRY9</accession>
<organism evidence="2 3">
    <name type="scientific">Bacillus velezensis</name>
    <dbReference type="NCBI Taxonomy" id="492670"/>
    <lineage>
        <taxon>Bacteria</taxon>
        <taxon>Bacillati</taxon>
        <taxon>Bacillota</taxon>
        <taxon>Bacilli</taxon>
        <taxon>Bacillales</taxon>
        <taxon>Bacillaceae</taxon>
        <taxon>Bacillus</taxon>
        <taxon>Bacillus amyloliquefaciens group</taxon>
    </lineage>
</organism>